<reference evidence="1" key="1">
    <citation type="submission" date="2021-04" db="EMBL/GenBank/DDBJ databases">
        <title>First draft genome resource for Brassicaceae pathogens Fusarium oxysporum f. sp. raphani and Fusarium oxysporum f. sp. rapae.</title>
        <authorList>
            <person name="Asai S."/>
        </authorList>
    </citation>
    <scope>NUCLEOTIDE SEQUENCE</scope>
    <source>
        <strain evidence="1">Tf1262</strain>
    </source>
</reference>
<comment type="caution">
    <text evidence="1">The sequence shown here is derived from an EMBL/GenBank/DDBJ whole genome shotgun (WGS) entry which is preliminary data.</text>
</comment>
<organism evidence="1 2">
    <name type="scientific">Fusarium oxysporum f. sp. raphani</name>
    <dbReference type="NCBI Taxonomy" id="96318"/>
    <lineage>
        <taxon>Eukaryota</taxon>
        <taxon>Fungi</taxon>
        <taxon>Dikarya</taxon>
        <taxon>Ascomycota</taxon>
        <taxon>Pezizomycotina</taxon>
        <taxon>Sordariomycetes</taxon>
        <taxon>Hypocreomycetidae</taxon>
        <taxon>Hypocreales</taxon>
        <taxon>Nectriaceae</taxon>
        <taxon>Fusarium</taxon>
        <taxon>Fusarium oxysporum species complex</taxon>
    </lineage>
</organism>
<name>A0A8J5U5Q5_FUSOX</name>
<accession>A0A8J5U5Q5</accession>
<gene>
    <name evidence="1" type="ORF">Forpi1262_v015972</name>
</gene>
<sequence length="1093" mass="120111">MEKLIAIERSASWKLSMPCVVKPSYSFSIKGTSIDSAVEPGQRAFIEHSTAICTITISLSSSTAYDNADAKARLYAYEIPPMPPGEYEIITTQDVKAGDDTEKLVSTQPVTVKACQPYAIAPDLVHSFYPPNLRTVSATTLPHVVLKGATPWERSQTYDPGTAPTPWIALLLFTDEDLCVPPEVTSAAKPSGTRSFTLPLSLFNSNRSKWCHKENYSDADVPVKSDGSPATADFLFVKSSAFKMYFERQDSTGKTGQQAGPELDRYKLLTYMTDSGVKDESGHVTNKLSTLIGHRARPYTLGGEPVKVYAHIVSIETLGSRIDWRAASEASATVALVSLFSWTFTWEKNNADHSLEMFKNLADDKSIRPLAIKIKATDPNSPDDPSAAWVRRRVTEGYTIVRHRDIAGESSMALYRGPLIPKSSRKARIKSSVHGTDLQIIDTSARILDISYNTAWELGRTLAGRDAKFSTAIAYLRRKLCMKAVTKSKFAENEGAATKSKEAEDEAAKLMHKADDVVASALSKLDGLFKGSVAAKMKGLPRDGDLRWQVPSPPATSMAAAPGVMTFEKLRRHLESAAKPWLEDKTLELCQAKPVVSSIPQLGLVFNWLIDNLMSLKLVPATYLFPDPAVLEKESVNCFLVDDTWIDALVDGAMSLANTMGGGSDPVRDLIRWAFNLYLGKAPADRVQIGGSGFIVRSGIVESFPDLEMNITTKLPGSNDPTPLSCAYRTRNEDMILCLVARGQGQKLVDYKVQLKLPPHQQRYSLGDVKKDSMEFTCEMKPFLTMTDKFKNALPQAEVEKKIEWSRTGVISPSGFPIKPIWNHDTGILTPHLVVNMMDYFIDQNKERVWAKPKADSKVVYIATQLLESDHCVTLTFSVTAGKESLPRSILPEQTVPEEDTRDPAINHLPENIEANKSWFSKLAFSQDSPGRSIPAQSNTPQHIVFSIKASTAPNNLPAGTEVFAMEVTIPIGEDASHLLDHLAPLPTVRAIGPRQQWIAATTHRAATKESAAELVVHLKPRGTTGGGAVFSDGLDASFMLVRATVNGVVGNDVEIKTKEIYGRWQKSKNADGKEVSVLTTTDVMDSWMLRKE</sequence>
<evidence type="ECO:0000313" key="1">
    <source>
        <dbReference type="EMBL" id="KAG7422748.1"/>
    </source>
</evidence>
<dbReference type="EMBL" id="JAELUR010000017">
    <property type="protein sequence ID" value="KAG7422748.1"/>
    <property type="molecule type" value="Genomic_DNA"/>
</dbReference>
<evidence type="ECO:0000313" key="2">
    <source>
        <dbReference type="Proteomes" id="UP000693942"/>
    </source>
</evidence>
<dbReference type="AlphaFoldDB" id="A0A8J5U5Q5"/>
<dbReference type="Proteomes" id="UP000693942">
    <property type="component" value="Unassembled WGS sequence"/>
</dbReference>
<proteinExistence type="predicted"/>
<protein>
    <submittedName>
        <fullName evidence="1">Uncharacterized protein</fullName>
    </submittedName>
</protein>